<dbReference type="EMBL" id="JACIUY010000042">
    <property type="protein sequence ID" value="MBB1085394.1"/>
    <property type="molecule type" value="Genomic_DNA"/>
</dbReference>
<feature type="compositionally biased region" description="Acidic residues" evidence="1">
    <location>
        <begin position="178"/>
        <end position="187"/>
    </location>
</feature>
<evidence type="ECO:0000313" key="5">
    <source>
        <dbReference type="Proteomes" id="UP000518255"/>
    </source>
</evidence>
<evidence type="ECO:0000313" key="4">
    <source>
        <dbReference type="EMBL" id="MBB1085394.1"/>
    </source>
</evidence>
<keyword evidence="2" id="KW-0812">Transmembrane</keyword>
<feature type="compositionally biased region" description="Basic and acidic residues" evidence="1">
    <location>
        <begin position="301"/>
        <end position="313"/>
    </location>
</feature>
<dbReference type="RefSeq" id="WP_182580201.1">
    <property type="nucleotide sequence ID" value="NZ_JACIUY010000042.1"/>
</dbReference>
<feature type="region of interest" description="Disordered" evidence="1">
    <location>
        <begin position="171"/>
        <end position="200"/>
    </location>
</feature>
<dbReference type="Proteomes" id="UP000544052">
    <property type="component" value="Unassembled WGS sequence"/>
</dbReference>
<feature type="transmembrane region" description="Helical" evidence="2">
    <location>
        <begin position="44"/>
        <end position="64"/>
    </location>
</feature>
<sequence length="336" mass="38612">MNLLIQFIKWLWKYLSLLFNWIRYHIVKPFSSWHQENLLKSKLLIVAAFLFVMTFIFVDARISAPMHSRFDSTRLNEPQTLGQNSQAAMAITSREYNSKKDFMVVKMHASSTDSKPLDPDNVKFKAQAYGKKKIPVQKIALTNNDYVLLLNDLKPGYRAIQLRVINTQASTKASSIDTGDDTDDEDSMSTASSKSSSAKANGAGPNYFNFIINEDEKFVNNKLAKRSQSDYMIENIETQIAQLKKKIKQNNSSIDSGIKQAKADQVAIDQINKQGQYSTNKETDSSKIQDYQSDFQEQENEITRLNKDNEKKQEQIKLYQKQIRDIRSGHYQFDND</sequence>
<proteinExistence type="predicted"/>
<feature type="compositionally biased region" description="Low complexity" evidence="1">
    <location>
        <begin position="188"/>
        <end position="200"/>
    </location>
</feature>
<reference evidence="5 6" key="1">
    <citation type="submission" date="2020-07" db="EMBL/GenBank/DDBJ databases">
        <title>Description of Limosilactobacillus balticus sp. nov., Limosilactobacillus agrestis sp. nov., Limosilactobacillus albertensis sp. nov., Limosilactobacillus rudii sp. nov., Limosilactobacillus fastidiosus sp. nov., five novel Limosilactobacillus species isolated from the vertebrate gastrointestinal tract, and proposal of 6 subspecies of Limosilactobacillus reuteri adapted to the gastrointestinal tract of specific vertebrate hosts.</title>
        <authorList>
            <person name="Li F."/>
            <person name="Cheng C."/>
            <person name="Zheng J."/>
            <person name="Quevedo R.M."/>
            <person name="Li J."/>
            <person name="Roos S."/>
            <person name="Gaenzle M.G."/>
            <person name="Walter J."/>
        </authorList>
    </citation>
    <scope>NUCLEOTIDE SEQUENCE [LARGE SCALE GENOMIC DNA]</scope>
    <source>
        <strain evidence="4 5">WF-MA3-C</strain>
        <strain evidence="3 6">WF-MO7-1</strain>
    </source>
</reference>
<evidence type="ECO:0000313" key="6">
    <source>
        <dbReference type="Proteomes" id="UP000544052"/>
    </source>
</evidence>
<evidence type="ECO:0000256" key="2">
    <source>
        <dbReference type="SAM" id="Phobius"/>
    </source>
</evidence>
<keyword evidence="2" id="KW-1133">Transmembrane helix</keyword>
<accession>A0A7W3YB84</accession>
<name>A0A7W3YB84_9LACO</name>
<feature type="region of interest" description="Disordered" evidence="1">
    <location>
        <begin position="275"/>
        <end position="313"/>
    </location>
</feature>
<gene>
    <name evidence="4" type="ORF">H5R63_01005</name>
    <name evidence="3" type="ORF">H5R64_05355</name>
</gene>
<dbReference type="Proteomes" id="UP000518255">
    <property type="component" value="Unassembled WGS sequence"/>
</dbReference>
<evidence type="ECO:0000313" key="3">
    <source>
        <dbReference type="EMBL" id="MBB1063190.1"/>
    </source>
</evidence>
<protein>
    <submittedName>
        <fullName evidence="4">Uncharacterized protein</fullName>
    </submittedName>
</protein>
<comment type="caution">
    <text evidence="4">The sequence shown here is derived from an EMBL/GenBank/DDBJ whole genome shotgun (WGS) entry which is preliminary data.</text>
</comment>
<keyword evidence="2" id="KW-0472">Membrane</keyword>
<dbReference type="AlphaFoldDB" id="A0A7W3YB84"/>
<keyword evidence="6" id="KW-1185">Reference proteome</keyword>
<evidence type="ECO:0000256" key="1">
    <source>
        <dbReference type="SAM" id="MobiDB-lite"/>
    </source>
</evidence>
<dbReference type="EMBL" id="JACIUZ010000036">
    <property type="protein sequence ID" value="MBB1063190.1"/>
    <property type="molecule type" value="Genomic_DNA"/>
</dbReference>
<organism evidence="4 5">
    <name type="scientific">Limosilactobacillus fastidiosus</name>
    <dbReference type="NCBI Taxonomy" id="2759855"/>
    <lineage>
        <taxon>Bacteria</taxon>
        <taxon>Bacillati</taxon>
        <taxon>Bacillota</taxon>
        <taxon>Bacilli</taxon>
        <taxon>Lactobacillales</taxon>
        <taxon>Lactobacillaceae</taxon>
        <taxon>Limosilactobacillus</taxon>
    </lineage>
</organism>